<dbReference type="SMART" id="SM00320">
    <property type="entry name" value="WD40"/>
    <property type="match status" value="4"/>
</dbReference>
<proteinExistence type="predicted"/>
<feature type="region of interest" description="Disordered" evidence="1">
    <location>
        <begin position="167"/>
        <end position="468"/>
    </location>
</feature>
<dbReference type="Gene3D" id="2.130.10.10">
    <property type="entry name" value="YVTN repeat-like/Quinoprotein amine dehydrogenase"/>
    <property type="match status" value="1"/>
</dbReference>
<dbReference type="InterPro" id="IPR036322">
    <property type="entry name" value="WD40_repeat_dom_sf"/>
</dbReference>
<dbReference type="InterPro" id="IPR027817">
    <property type="entry name" value="Costars_dom"/>
</dbReference>
<name>A0A1Q3E5K8_LENED</name>
<dbReference type="SUPFAM" id="SSF56219">
    <property type="entry name" value="DNase I-like"/>
    <property type="match status" value="1"/>
</dbReference>
<dbReference type="PANTHER" id="PTHR11200">
    <property type="entry name" value="INOSITOL 5-PHOSPHATASE"/>
    <property type="match status" value="1"/>
</dbReference>
<feature type="compositionally biased region" description="Acidic residues" evidence="1">
    <location>
        <begin position="423"/>
        <end position="435"/>
    </location>
</feature>
<evidence type="ECO:0000256" key="1">
    <source>
        <dbReference type="SAM" id="MobiDB-lite"/>
    </source>
</evidence>
<sequence length="1282" mass="141359">MGDWFKPLAGFSPFRVNALVITKSGSLNLFAPGDTMDTPDIESSPTPAVKNLLSRFESLAVDNSATASQRKSLLSWSSYSLFLFQSQIQHERHECQGLSPAPPSPSVSPLLRPVPIPNVLNTSVNRVPQHGLPHSPNVSINENEHEEGLTPTFGVSMLRSKFLNVASNTPSRPITHSPKPSISSMIDKPLAPPRVHTSSEPLISFDNPEEYHSQSSSNSMSDLDDPFSEDTTDSATDDPDSSTTAVAPPLPARKPHHHHHHQESTSSSSRNSSESDSGHLSSYNGSASSSQSSILPPRPPPRPRALALPEPEVFISNSNSLNTPPPLPVRRSTVAQAEDLAAPRTPRPSARLAPLPPHSSHPSTNHLAHVSVSDLDHPPCSAPTTSERKPFGKLPPPPTRTIALGDKLPPKRSNNAEGAVNGDSDDDESGDEDDDKGSSADLLPDATRASRRPPYLITPHDEDHGAYPTQPCKIVVPAHTGHLAMSGVYVVVGSTHHIRLYNTNLSQEVPAKSMDTKDFGIKDGKVTAVEFKTEFLVWIALKEGHIFEIDVRNGDLLGVKHCAHMNPILYLFRYAGSMISIDEVGKVLIWSPDPSTGDIKLLHHTPRVMRTTDKLDFAKIIGGVLWTAGRSEQHGAGTLARTPIIRLYDLFNPASTGKTVMPTEHVGPVTSATIVPTHPEHVYLGHEEGYITIWSLEDVATGGGYPRCIEVMKVASTDVTSLEGINDRLWAGGRNGMITVYDIVPRPWIATNSWAAHPGLPVLQISADPFGIEKYRRLGVVSVGRDELVGLWDGLLALNWQDTELQKHEQSYSTFRELKVLIISWNCDSAKPDSLHGHPANINFFHDVLNSVDRPDIISFGFQEVIDLESRKMAAKNMLMSARSDARGRKDEGTLLGLSDKVTGAYKRWYDALVLAVKLAMPPDCPYSVVHTESMVGLFTCVIVKNTEKAAVKDIAINTVKRGMGGRYGNKGGILSRFLIDDSSLCFVNCHLAAGQHAVRARNADAAGMLEQQLIFPPAAEHLAFVGGGDGSMVLDHEIVFINGDMNYRIDQRRDAITAAVRANEHETLFAHDQLLKEIKFNRGCRFRFFTEGPITFAPTYKYDRRSDVYDTSEKRRAPAWCDRVLWRSRVPSRVKQLHYQRYEVNVSDHRPISAAFDITVKRVRHEIRQKKKAEVQMQWTGLQERLLTEAREFYINSSRFVAMNTSEEITILLDAIKEYGLINSEGKHSASYGILFDKTANTLEALNGTLRAAKRQKKVAFDAELLMMPKDKDVQVVLLED</sequence>
<dbReference type="SUPFAM" id="SSF50978">
    <property type="entry name" value="WD40 repeat-like"/>
    <property type="match status" value="1"/>
</dbReference>
<reference evidence="4 5" key="1">
    <citation type="submission" date="2016-08" db="EMBL/GenBank/DDBJ databases">
        <authorList>
            <consortium name="Lentinula edodes genome sequencing consortium"/>
            <person name="Sakamoto Y."/>
            <person name="Nakade K."/>
            <person name="Sato S."/>
            <person name="Yoshida Y."/>
            <person name="Miyazaki K."/>
            <person name="Natsume S."/>
            <person name="Konno N."/>
        </authorList>
    </citation>
    <scope>NUCLEOTIDE SEQUENCE [LARGE SCALE GENOMIC DNA]</scope>
    <source>
        <strain evidence="4 5">NBRC 111202</strain>
    </source>
</reference>
<dbReference type="SMART" id="SM00128">
    <property type="entry name" value="IPPc"/>
    <property type="match status" value="1"/>
</dbReference>
<dbReference type="STRING" id="5353.A0A1Q3E5K8"/>
<feature type="domain" description="Inositol polyphosphate-related phosphatase" evidence="2">
    <location>
        <begin position="816"/>
        <end position="1165"/>
    </location>
</feature>
<reference evidence="4 5" key="2">
    <citation type="submission" date="2017-02" db="EMBL/GenBank/DDBJ databases">
        <title>A genome survey and senescence transcriptome analysis in Lentinula edodes.</title>
        <authorList>
            <person name="Sakamoto Y."/>
            <person name="Nakade K."/>
            <person name="Sato S."/>
            <person name="Yoshida Y."/>
            <person name="Miyazaki K."/>
            <person name="Natsume S."/>
            <person name="Konno N."/>
        </authorList>
    </citation>
    <scope>NUCLEOTIDE SEQUENCE [LARGE SCALE GENOMIC DNA]</scope>
    <source>
        <strain evidence="4 5">NBRC 111202</strain>
    </source>
</reference>
<evidence type="ECO:0000313" key="4">
    <source>
        <dbReference type="EMBL" id="GAW02530.1"/>
    </source>
</evidence>
<dbReference type="EMBL" id="BDGU01000099">
    <property type="protein sequence ID" value="GAW02530.1"/>
    <property type="molecule type" value="Genomic_DNA"/>
</dbReference>
<dbReference type="GO" id="GO:0004439">
    <property type="term" value="F:phosphatidylinositol-4,5-bisphosphate 5-phosphatase activity"/>
    <property type="evidence" value="ECO:0007669"/>
    <property type="project" value="TreeGrafter"/>
</dbReference>
<dbReference type="Pfam" id="PF14705">
    <property type="entry name" value="Costars"/>
    <property type="match status" value="1"/>
</dbReference>
<evidence type="ECO:0000313" key="5">
    <source>
        <dbReference type="Proteomes" id="UP000188533"/>
    </source>
</evidence>
<evidence type="ECO:0000259" key="2">
    <source>
        <dbReference type="SMART" id="SM00128"/>
    </source>
</evidence>
<dbReference type="SMART" id="SM01283">
    <property type="entry name" value="Costars"/>
    <property type="match status" value="1"/>
</dbReference>
<feature type="domain" description="Costars" evidence="3">
    <location>
        <begin position="1204"/>
        <end position="1280"/>
    </location>
</feature>
<feature type="compositionally biased region" description="Low complexity" evidence="1">
    <location>
        <begin position="340"/>
        <end position="353"/>
    </location>
</feature>
<dbReference type="Gene3D" id="1.10.10.1540">
    <property type="entry name" value="Costar domain"/>
    <property type="match status" value="1"/>
</dbReference>
<dbReference type="Proteomes" id="UP000188533">
    <property type="component" value="Unassembled WGS sequence"/>
</dbReference>
<gene>
    <name evidence="4" type="ORF">LENED_004192</name>
</gene>
<comment type="caution">
    <text evidence="4">The sequence shown here is derived from an EMBL/GenBank/DDBJ whole genome shotgun (WGS) entry which is preliminary data.</text>
</comment>
<evidence type="ECO:0000259" key="3">
    <source>
        <dbReference type="SMART" id="SM01283"/>
    </source>
</evidence>
<feature type="compositionally biased region" description="Low complexity" evidence="1">
    <location>
        <begin position="304"/>
        <end position="322"/>
    </location>
</feature>
<dbReference type="InterPro" id="IPR038095">
    <property type="entry name" value="Costars_sf"/>
</dbReference>
<feature type="compositionally biased region" description="Acidic residues" evidence="1">
    <location>
        <begin position="222"/>
        <end position="240"/>
    </location>
</feature>
<dbReference type="PANTHER" id="PTHR11200:SF240">
    <property type="entry name" value="INOSITOL POLYPHOSPHATE 5-PHOSPHATASE C9G1.10C-RELATED"/>
    <property type="match status" value="1"/>
</dbReference>
<dbReference type="InterPro" id="IPR046985">
    <property type="entry name" value="IP5"/>
</dbReference>
<dbReference type="Pfam" id="PF22669">
    <property type="entry name" value="Exo_endo_phos2"/>
    <property type="match status" value="1"/>
</dbReference>
<protein>
    <submittedName>
        <fullName evidence="4">DNase I-like protein</fullName>
    </submittedName>
</protein>
<accession>A0A1Q3E5K8</accession>
<keyword evidence="5" id="KW-1185">Reference proteome</keyword>
<organism evidence="4 5">
    <name type="scientific">Lentinula edodes</name>
    <name type="common">Shiitake mushroom</name>
    <name type="synonym">Lentinus edodes</name>
    <dbReference type="NCBI Taxonomy" id="5353"/>
    <lineage>
        <taxon>Eukaryota</taxon>
        <taxon>Fungi</taxon>
        <taxon>Dikarya</taxon>
        <taxon>Basidiomycota</taxon>
        <taxon>Agaricomycotina</taxon>
        <taxon>Agaricomycetes</taxon>
        <taxon>Agaricomycetidae</taxon>
        <taxon>Agaricales</taxon>
        <taxon>Marasmiineae</taxon>
        <taxon>Omphalotaceae</taxon>
        <taxon>Lentinula</taxon>
    </lineage>
</organism>
<dbReference type="Gene3D" id="3.60.10.10">
    <property type="entry name" value="Endonuclease/exonuclease/phosphatase"/>
    <property type="match status" value="1"/>
</dbReference>
<feature type="compositionally biased region" description="Polar residues" evidence="1">
    <location>
        <begin position="167"/>
        <end position="184"/>
    </location>
</feature>
<dbReference type="InterPro" id="IPR000300">
    <property type="entry name" value="IPPc"/>
</dbReference>
<feature type="compositionally biased region" description="Low complexity" evidence="1">
    <location>
        <begin position="264"/>
        <end position="295"/>
    </location>
</feature>
<dbReference type="GO" id="GO:0046856">
    <property type="term" value="P:phosphatidylinositol dephosphorylation"/>
    <property type="evidence" value="ECO:0007669"/>
    <property type="project" value="InterPro"/>
</dbReference>
<dbReference type="InterPro" id="IPR036691">
    <property type="entry name" value="Endo/exonu/phosph_ase_sf"/>
</dbReference>
<dbReference type="InterPro" id="IPR015943">
    <property type="entry name" value="WD40/YVTN_repeat-like_dom_sf"/>
</dbReference>
<dbReference type="InterPro" id="IPR001680">
    <property type="entry name" value="WD40_rpt"/>
</dbReference>